<gene>
    <name evidence="1" type="ORF">HJG60_010640</name>
</gene>
<protein>
    <submittedName>
        <fullName evidence="1">Uncharacterized protein</fullName>
    </submittedName>
</protein>
<dbReference type="EMBL" id="JABVXQ010000004">
    <property type="protein sequence ID" value="KAF6114700.1"/>
    <property type="molecule type" value="Genomic_DNA"/>
</dbReference>
<name>A0A834EBG1_9CHIR</name>
<comment type="caution">
    <text evidence="1">The sequence shown here is derived from an EMBL/GenBank/DDBJ whole genome shotgun (WGS) entry which is preliminary data.</text>
</comment>
<accession>A0A834EBG1</accession>
<evidence type="ECO:0000313" key="1">
    <source>
        <dbReference type="EMBL" id="KAF6114700.1"/>
    </source>
</evidence>
<evidence type="ECO:0000313" key="2">
    <source>
        <dbReference type="Proteomes" id="UP000664940"/>
    </source>
</evidence>
<reference evidence="1 2" key="1">
    <citation type="journal article" date="2020" name="Nature">
        <title>Six reference-quality genomes reveal evolution of bat adaptations.</title>
        <authorList>
            <person name="Jebb D."/>
            <person name="Huang Z."/>
            <person name="Pippel M."/>
            <person name="Hughes G.M."/>
            <person name="Lavrichenko K."/>
            <person name="Devanna P."/>
            <person name="Winkler S."/>
            <person name="Jermiin L.S."/>
            <person name="Skirmuntt E.C."/>
            <person name="Katzourakis A."/>
            <person name="Burkitt-Gray L."/>
            <person name="Ray D.A."/>
            <person name="Sullivan K.A.M."/>
            <person name="Roscito J.G."/>
            <person name="Kirilenko B.M."/>
            <person name="Davalos L.M."/>
            <person name="Corthals A.P."/>
            <person name="Power M.L."/>
            <person name="Jones G."/>
            <person name="Ransome R.D."/>
            <person name="Dechmann D.K.N."/>
            <person name="Locatelli A.G."/>
            <person name="Puechmaille S.J."/>
            <person name="Fedrigo O."/>
            <person name="Jarvis E.D."/>
            <person name="Hiller M."/>
            <person name="Vernes S.C."/>
            <person name="Myers E.W."/>
            <person name="Teeling E.C."/>
        </authorList>
    </citation>
    <scope>NUCLEOTIDE SEQUENCE [LARGE SCALE GENOMIC DNA]</scope>
    <source>
        <strain evidence="1">Bat1K_MPI-CBG_1</strain>
    </source>
</reference>
<sequence length="217" mass="23732">MWRGEVRRAPRGSKALEAWVHALEEDLRTVGRQPTGIVADNQEGEETGTPTGESPVLLCLSDKAMCIEQCSRRWCHLGCLAWGWWGYWYWQSWHGAPSLVCWRWHWPSCRCCTRVALRWSVGIAAPGAVKVLGWLRPWCTAAASQSGTGGSMCTQSNVPCLLCWGVQGSLVAGVLQAAVSRRQTLALAPSVLALSRLAVLLTLPVALPVGQLLELVT</sequence>
<organism evidence="1 2">
    <name type="scientific">Phyllostomus discolor</name>
    <name type="common">pale spear-nosed bat</name>
    <dbReference type="NCBI Taxonomy" id="89673"/>
    <lineage>
        <taxon>Eukaryota</taxon>
        <taxon>Metazoa</taxon>
        <taxon>Chordata</taxon>
        <taxon>Craniata</taxon>
        <taxon>Vertebrata</taxon>
        <taxon>Euteleostomi</taxon>
        <taxon>Mammalia</taxon>
        <taxon>Eutheria</taxon>
        <taxon>Laurasiatheria</taxon>
        <taxon>Chiroptera</taxon>
        <taxon>Yangochiroptera</taxon>
        <taxon>Phyllostomidae</taxon>
        <taxon>Phyllostominae</taxon>
        <taxon>Phyllostomus</taxon>
    </lineage>
</organism>
<dbReference type="AlphaFoldDB" id="A0A834EBG1"/>
<dbReference type="Proteomes" id="UP000664940">
    <property type="component" value="Unassembled WGS sequence"/>
</dbReference>
<proteinExistence type="predicted"/>